<dbReference type="Pfam" id="PF12680">
    <property type="entry name" value="SnoaL_2"/>
    <property type="match status" value="1"/>
</dbReference>
<dbReference type="EMBL" id="NHYD01003373">
    <property type="protein sequence ID" value="PPQ79546.1"/>
    <property type="molecule type" value="Genomic_DNA"/>
</dbReference>
<dbReference type="InParanoid" id="A0A409WM05"/>
<dbReference type="InterPro" id="IPR032710">
    <property type="entry name" value="NTF2-like_dom_sf"/>
</dbReference>
<evidence type="ECO:0000313" key="3">
    <source>
        <dbReference type="Proteomes" id="UP000283269"/>
    </source>
</evidence>
<dbReference type="InterPro" id="IPR037401">
    <property type="entry name" value="SnoaL-like"/>
</dbReference>
<feature type="domain" description="SnoaL-like" evidence="1">
    <location>
        <begin position="229"/>
        <end position="334"/>
    </location>
</feature>
<dbReference type="OrthoDB" id="5440at2759"/>
<reference evidence="2 3" key="1">
    <citation type="journal article" date="2018" name="Evol. Lett.">
        <title>Horizontal gene cluster transfer increased hallucinogenic mushroom diversity.</title>
        <authorList>
            <person name="Reynolds H.T."/>
            <person name="Vijayakumar V."/>
            <person name="Gluck-Thaler E."/>
            <person name="Korotkin H.B."/>
            <person name="Matheny P.B."/>
            <person name="Slot J.C."/>
        </authorList>
    </citation>
    <scope>NUCLEOTIDE SEQUENCE [LARGE SCALE GENOMIC DNA]</scope>
    <source>
        <strain evidence="2 3">2631</strain>
    </source>
</reference>
<gene>
    <name evidence="2" type="ORF">CVT25_003428</name>
</gene>
<organism evidence="2 3">
    <name type="scientific">Psilocybe cyanescens</name>
    <dbReference type="NCBI Taxonomy" id="93625"/>
    <lineage>
        <taxon>Eukaryota</taxon>
        <taxon>Fungi</taxon>
        <taxon>Dikarya</taxon>
        <taxon>Basidiomycota</taxon>
        <taxon>Agaricomycotina</taxon>
        <taxon>Agaricomycetes</taxon>
        <taxon>Agaricomycetidae</taxon>
        <taxon>Agaricales</taxon>
        <taxon>Agaricineae</taxon>
        <taxon>Strophariaceae</taxon>
        <taxon>Psilocybe</taxon>
    </lineage>
</organism>
<dbReference type="STRING" id="93625.A0A409WM05"/>
<dbReference type="SUPFAM" id="SSF54427">
    <property type="entry name" value="NTF2-like"/>
    <property type="match status" value="1"/>
</dbReference>
<dbReference type="AlphaFoldDB" id="A0A409WM05"/>
<protein>
    <recommendedName>
        <fullName evidence="1">SnoaL-like domain-containing protein</fullName>
    </recommendedName>
</protein>
<dbReference type="GO" id="GO:0030638">
    <property type="term" value="P:polyketide metabolic process"/>
    <property type="evidence" value="ECO:0007669"/>
    <property type="project" value="InterPro"/>
</dbReference>
<dbReference type="Gene3D" id="3.10.450.50">
    <property type="match status" value="1"/>
</dbReference>
<evidence type="ECO:0000259" key="1">
    <source>
        <dbReference type="Pfam" id="PF12680"/>
    </source>
</evidence>
<dbReference type="InterPro" id="IPR009959">
    <property type="entry name" value="Cyclase_SnoaL-like"/>
</dbReference>
<evidence type="ECO:0000313" key="2">
    <source>
        <dbReference type="EMBL" id="PPQ79546.1"/>
    </source>
</evidence>
<dbReference type="PANTHER" id="PTHR38436:SF3">
    <property type="entry name" value="CARBOXYMETHYLENEBUTENOLIDASE-RELATED"/>
    <property type="match status" value="1"/>
</dbReference>
<proteinExistence type="predicted"/>
<keyword evidence="3" id="KW-1185">Reference proteome</keyword>
<dbReference type="Proteomes" id="UP000283269">
    <property type="component" value="Unassembled WGS sequence"/>
</dbReference>
<dbReference type="PANTHER" id="PTHR38436">
    <property type="entry name" value="POLYKETIDE CYCLASE SNOAL-LIKE DOMAIN"/>
    <property type="match status" value="1"/>
</dbReference>
<name>A0A409WM05_PSICY</name>
<comment type="caution">
    <text evidence="2">The sequence shown here is derived from an EMBL/GenBank/DDBJ whole genome shotgun (WGS) entry which is preliminary data.</text>
</comment>
<accession>A0A409WM05</accession>
<sequence>MAVALPSAPRVTLAPNVFLQPPLSRRGTGPGLVLFLPDISFAPGESKPLDPEPILKWAEEGFAVVGVISPERESSSIEQSLTLAVDALAALNEVDIKDKFGVIVIHIHTATAVYDSSAIYSVSEAVSKDSRLTAFIGYGSFSSPACTIPILLHLTSNAPRPRNAPSALTTQHSYRTTSTQFVLPQSPKYDPSHASLAHSRTLVFLRKHLGGPFFDLEAIWDEHTAFEFAERSVEKTMGTMVAEPYVNHIPTMTGGIGRQALTAFYSDHFIFSNPPDAELQVVSRTVGSDRVIDEFVYHLTHDRAVDWLLPGVPATGKKLAVPMIAVVNIRGDRLYNEHIWWDQATVLSQAGILPSHVPFPLPAGGMGTAIPGQNQLLRLPVAGAESAAMLVDEAKGKSNEMLGPEWGLQASSKE</sequence>